<name>A0A382GWM8_9ZZZZ</name>
<evidence type="ECO:0000259" key="2">
    <source>
        <dbReference type="Pfam" id="PF09335"/>
    </source>
</evidence>
<keyword evidence="1" id="KW-0812">Transmembrane</keyword>
<accession>A0A382GWM8</accession>
<feature type="transmembrane region" description="Helical" evidence="1">
    <location>
        <begin position="57"/>
        <end position="79"/>
    </location>
</feature>
<evidence type="ECO:0000313" key="3">
    <source>
        <dbReference type="EMBL" id="SVB79282.1"/>
    </source>
</evidence>
<dbReference type="PANTHER" id="PTHR42709">
    <property type="entry name" value="ALKALINE PHOSPHATASE LIKE PROTEIN"/>
    <property type="match status" value="1"/>
</dbReference>
<proteinExistence type="predicted"/>
<dbReference type="EMBL" id="UINC01057764">
    <property type="protein sequence ID" value="SVB79282.1"/>
    <property type="molecule type" value="Genomic_DNA"/>
</dbReference>
<dbReference type="PANTHER" id="PTHR42709:SF9">
    <property type="entry name" value="ALKALINE PHOSPHATASE LIKE PROTEIN"/>
    <property type="match status" value="1"/>
</dbReference>
<dbReference type="GO" id="GO:0005886">
    <property type="term" value="C:plasma membrane"/>
    <property type="evidence" value="ECO:0007669"/>
    <property type="project" value="TreeGrafter"/>
</dbReference>
<feature type="transmembrane region" description="Helical" evidence="1">
    <location>
        <begin position="12"/>
        <end position="37"/>
    </location>
</feature>
<evidence type="ECO:0000256" key="1">
    <source>
        <dbReference type="SAM" id="Phobius"/>
    </source>
</evidence>
<keyword evidence="1" id="KW-1133">Transmembrane helix</keyword>
<dbReference type="Pfam" id="PF09335">
    <property type="entry name" value="VTT_dom"/>
    <property type="match status" value="1"/>
</dbReference>
<protein>
    <recommendedName>
        <fullName evidence="2">VTT domain-containing protein</fullName>
    </recommendedName>
</protein>
<organism evidence="3">
    <name type="scientific">marine metagenome</name>
    <dbReference type="NCBI Taxonomy" id="408172"/>
    <lineage>
        <taxon>unclassified sequences</taxon>
        <taxon>metagenomes</taxon>
        <taxon>ecological metagenomes</taxon>
    </lineage>
</organism>
<keyword evidence="1" id="KW-0472">Membrane</keyword>
<sequence>MEMIFTSIIEYGYEWVIQYSYLGILILLFLGVFGLPIPDEIILAYAGYLVFKGDLEFAPTILSAFVGAMGGISLSYGLGHTAGMYLVERYGPRINLTAAKMERTHDWFERMGRWALMFGYFFPGIRHLTALIAGSSGLQYPIF</sequence>
<feature type="domain" description="VTT" evidence="2">
    <location>
        <begin position="37"/>
        <end position="143"/>
    </location>
</feature>
<dbReference type="InterPro" id="IPR032816">
    <property type="entry name" value="VTT_dom"/>
</dbReference>
<reference evidence="3" key="1">
    <citation type="submission" date="2018-05" db="EMBL/GenBank/DDBJ databases">
        <authorList>
            <person name="Lanie J.A."/>
            <person name="Ng W.-L."/>
            <person name="Kazmierczak K.M."/>
            <person name="Andrzejewski T.M."/>
            <person name="Davidsen T.M."/>
            <person name="Wayne K.J."/>
            <person name="Tettelin H."/>
            <person name="Glass J.I."/>
            <person name="Rusch D."/>
            <person name="Podicherti R."/>
            <person name="Tsui H.-C.T."/>
            <person name="Winkler M.E."/>
        </authorList>
    </citation>
    <scope>NUCLEOTIDE SEQUENCE</scope>
</reference>
<dbReference type="InterPro" id="IPR051311">
    <property type="entry name" value="DedA_domain"/>
</dbReference>
<dbReference type="AlphaFoldDB" id="A0A382GWM8"/>
<feature type="non-terminal residue" evidence="3">
    <location>
        <position position="143"/>
    </location>
</feature>
<gene>
    <name evidence="3" type="ORF">METZ01_LOCUS232136</name>
</gene>